<dbReference type="GO" id="GO:0043365">
    <property type="term" value="F:[formate-C-acetyltransferase]-activating enzyme activity"/>
    <property type="evidence" value="ECO:0007669"/>
    <property type="project" value="InterPro"/>
</dbReference>
<dbReference type="InterPro" id="IPR012837">
    <property type="entry name" value="NrdG"/>
</dbReference>
<reference evidence="7 8" key="1">
    <citation type="submission" date="2018-06" db="EMBL/GenBank/DDBJ databases">
        <title>Marinomonas sp. YLB-05 draft genome sequence.</title>
        <authorList>
            <person name="Yu L."/>
            <person name="Tang X."/>
        </authorList>
    </citation>
    <scope>NUCLEOTIDE SEQUENCE [LARGE SCALE GENOMIC DNA]</scope>
    <source>
        <strain evidence="7 8">YLB-05</strain>
    </source>
</reference>
<keyword evidence="2" id="KW-0004">4Fe-4S</keyword>
<evidence type="ECO:0000256" key="2">
    <source>
        <dbReference type="ARBA" id="ARBA00022485"/>
    </source>
</evidence>
<comment type="caution">
    <text evidence="7">The sequence shown here is derived from an EMBL/GenBank/DDBJ whole genome shotgun (WGS) entry which is preliminary data.</text>
</comment>
<dbReference type="InterPro" id="IPR007197">
    <property type="entry name" value="rSAM"/>
</dbReference>
<dbReference type="Proteomes" id="UP000254326">
    <property type="component" value="Unassembled WGS sequence"/>
</dbReference>
<evidence type="ECO:0000313" key="7">
    <source>
        <dbReference type="EMBL" id="RDL46179.1"/>
    </source>
</evidence>
<organism evidence="7 8">
    <name type="scientific">Marinomonas piezotolerans</name>
    <dbReference type="NCBI Taxonomy" id="2213058"/>
    <lineage>
        <taxon>Bacteria</taxon>
        <taxon>Pseudomonadati</taxon>
        <taxon>Pseudomonadota</taxon>
        <taxon>Gammaproteobacteria</taxon>
        <taxon>Oceanospirillales</taxon>
        <taxon>Oceanospirillaceae</taxon>
        <taxon>Marinomonas</taxon>
    </lineage>
</organism>
<evidence type="ECO:0000256" key="3">
    <source>
        <dbReference type="ARBA" id="ARBA00022691"/>
    </source>
</evidence>
<keyword evidence="5" id="KW-0408">Iron</keyword>
<proteinExistence type="predicted"/>
<accession>A0A370UEH7</accession>
<comment type="cofactor">
    <cofactor evidence="1">
        <name>[4Fe-4S] cluster</name>
        <dbReference type="ChEBI" id="CHEBI:49883"/>
    </cofactor>
</comment>
<dbReference type="InterPro" id="IPR013785">
    <property type="entry name" value="Aldolase_TIM"/>
</dbReference>
<dbReference type="PANTHER" id="PTHR30352">
    <property type="entry name" value="PYRUVATE FORMATE-LYASE-ACTIVATING ENZYME"/>
    <property type="match status" value="1"/>
</dbReference>
<dbReference type="EMBL" id="QKRA01000001">
    <property type="protein sequence ID" value="RDL46179.1"/>
    <property type="molecule type" value="Genomic_DNA"/>
</dbReference>
<name>A0A370UEH7_9GAMM</name>
<sequence length="203" mass="23089">MRYGVTVVKDYGEYFNIVNIEPESNIYGPGKRFVIWVQGCSLACKECWNQKMWSESPQTILHREVLLETILNTDGIRGVTLLGGEPLEQQVNLFWLLGKIREKSDLTIFVFSGYELDEIALLGASDDLQKLCDMIAIGCYRQSYRNVDQQWIGSSNQSVMYPNGSRETGLPQKLYQVEIIIDDNVSLSITCFPDDDLVKAIMD</sequence>
<dbReference type="SFLD" id="SFLDF00299">
    <property type="entry name" value="anaerobic_ribonucleoside-triph"/>
    <property type="match status" value="1"/>
</dbReference>
<evidence type="ECO:0000256" key="5">
    <source>
        <dbReference type="ARBA" id="ARBA00023004"/>
    </source>
</evidence>
<evidence type="ECO:0000256" key="1">
    <source>
        <dbReference type="ARBA" id="ARBA00001966"/>
    </source>
</evidence>
<dbReference type="SFLD" id="SFLDG01066">
    <property type="entry name" value="organic_radical-activating_enz"/>
    <property type="match status" value="1"/>
</dbReference>
<keyword evidence="4" id="KW-0479">Metal-binding</keyword>
<dbReference type="SUPFAM" id="SSF102114">
    <property type="entry name" value="Radical SAM enzymes"/>
    <property type="match status" value="1"/>
</dbReference>
<dbReference type="SFLD" id="SFLDG01063">
    <property type="entry name" value="activating_enzymes__group_1"/>
    <property type="match status" value="1"/>
</dbReference>
<dbReference type="GO" id="GO:0051539">
    <property type="term" value="F:4 iron, 4 sulfur cluster binding"/>
    <property type="evidence" value="ECO:0007669"/>
    <property type="project" value="UniProtKB-KW"/>
</dbReference>
<dbReference type="AlphaFoldDB" id="A0A370UEH7"/>
<dbReference type="InterPro" id="IPR058240">
    <property type="entry name" value="rSAM_sf"/>
</dbReference>
<evidence type="ECO:0000256" key="6">
    <source>
        <dbReference type="ARBA" id="ARBA00023014"/>
    </source>
</evidence>
<dbReference type="GO" id="GO:0004748">
    <property type="term" value="F:ribonucleoside-diphosphate reductase activity, thioredoxin disulfide as acceptor"/>
    <property type="evidence" value="ECO:0007669"/>
    <property type="project" value="TreeGrafter"/>
</dbReference>
<dbReference type="Gene3D" id="3.20.20.70">
    <property type="entry name" value="Aldolase class I"/>
    <property type="match status" value="1"/>
</dbReference>
<gene>
    <name evidence="7" type="ORF">DN730_03845</name>
</gene>
<evidence type="ECO:0000256" key="4">
    <source>
        <dbReference type="ARBA" id="ARBA00022723"/>
    </source>
</evidence>
<dbReference type="Pfam" id="PF13353">
    <property type="entry name" value="Fer4_12"/>
    <property type="match status" value="1"/>
</dbReference>
<protein>
    <submittedName>
        <fullName evidence="7">Uncharacterized protein</fullName>
    </submittedName>
</protein>
<keyword evidence="8" id="KW-1185">Reference proteome</keyword>
<keyword evidence="6" id="KW-0411">Iron-sulfur</keyword>
<keyword evidence="3" id="KW-0949">S-adenosyl-L-methionine</keyword>
<dbReference type="PANTHER" id="PTHR30352:SF2">
    <property type="entry name" value="ANAEROBIC RIBONUCLEOSIDE-TRIPHOSPHATE REDUCTASE-ACTIVATING PROTEIN"/>
    <property type="match status" value="1"/>
</dbReference>
<dbReference type="SFLD" id="SFLDS00029">
    <property type="entry name" value="Radical_SAM"/>
    <property type="match status" value="1"/>
</dbReference>
<dbReference type="InterPro" id="IPR034457">
    <property type="entry name" value="Organic_radical-activating"/>
</dbReference>
<dbReference type="RefSeq" id="WP_115466765.1">
    <property type="nucleotide sequence ID" value="NZ_QKRA01000001.1"/>
</dbReference>
<dbReference type="CDD" id="cd01335">
    <property type="entry name" value="Radical_SAM"/>
    <property type="match status" value="1"/>
</dbReference>
<dbReference type="GO" id="GO:0046872">
    <property type="term" value="F:metal ion binding"/>
    <property type="evidence" value="ECO:0007669"/>
    <property type="project" value="UniProtKB-KW"/>
</dbReference>
<evidence type="ECO:0000313" key="8">
    <source>
        <dbReference type="Proteomes" id="UP000254326"/>
    </source>
</evidence>